<gene>
    <name evidence="1" type="ORF">C9J27_08860</name>
</gene>
<protein>
    <submittedName>
        <fullName evidence="1">Uncharacterized protein</fullName>
    </submittedName>
</protein>
<accession>A0A0B7JDE9</accession>
<sequence>MQINKKVTPKHIHAHSQYTPADTDSIQVPSELTIVHSNGDKRILRPKDNLTAIELYKIQMIIDTCKLNCVALNSKKVDFIFNLIDTYGISRHFDTE</sequence>
<name>A0A0B7JDE9_9GAMM</name>
<dbReference type="AlphaFoldDB" id="A0A0B7JDE9"/>
<dbReference type="Proteomes" id="UP000241426">
    <property type="component" value="Unassembled WGS sequence"/>
</dbReference>
<evidence type="ECO:0000313" key="2">
    <source>
        <dbReference type="Proteomes" id="UP000241426"/>
    </source>
</evidence>
<organism evidence="1 2">
    <name type="scientific">Photobacterium kishitanii</name>
    <dbReference type="NCBI Taxonomy" id="318456"/>
    <lineage>
        <taxon>Bacteria</taxon>
        <taxon>Pseudomonadati</taxon>
        <taxon>Pseudomonadota</taxon>
        <taxon>Gammaproteobacteria</taxon>
        <taxon>Vibrionales</taxon>
        <taxon>Vibrionaceae</taxon>
        <taxon>Photobacterium</taxon>
    </lineage>
</organism>
<dbReference type="EMBL" id="PYNF01000005">
    <property type="protein sequence ID" value="PSU99734.1"/>
    <property type="molecule type" value="Genomic_DNA"/>
</dbReference>
<proteinExistence type="predicted"/>
<comment type="caution">
    <text evidence="1">The sequence shown here is derived from an EMBL/GenBank/DDBJ whole genome shotgun (WGS) entry which is preliminary data.</text>
</comment>
<accession>A0A2T3KJS5</accession>
<reference evidence="1 2" key="1">
    <citation type="submission" date="2018-01" db="EMBL/GenBank/DDBJ databases">
        <title>Whole genome sequencing of Histamine producing bacteria.</title>
        <authorList>
            <person name="Butler K."/>
        </authorList>
    </citation>
    <scope>NUCLEOTIDE SEQUENCE [LARGE SCALE GENOMIC DNA]</scope>
    <source>
        <strain evidence="1 2">FS-7.2</strain>
    </source>
</reference>
<dbReference type="GeneID" id="29944295"/>
<dbReference type="RefSeq" id="WP_036794875.1">
    <property type="nucleotide sequence ID" value="NZ_JAUZMV010000001.1"/>
</dbReference>
<evidence type="ECO:0000313" key="1">
    <source>
        <dbReference type="EMBL" id="PSU99734.1"/>
    </source>
</evidence>